<dbReference type="InterPro" id="IPR001633">
    <property type="entry name" value="EAL_dom"/>
</dbReference>
<dbReference type="PROSITE" id="PS50883">
    <property type="entry name" value="EAL"/>
    <property type="match status" value="1"/>
</dbReference>
<evidence type="ECO:0000259" key="2">
    <source>
        <dbReference type="PROSITE" id="PS50887"/>
    </source>
</evidence>
<dbReference type="PROSITE" id="PS50887">
    <property type="entry name" value="GGDEF"/>
    <property type="match status" value="1"/>
</dbReference>
<dbReference type="STRING" id="493475.GARC_0158"/>
<dbReference type="InterPro" id="IPR035919">
    <property type="entry name" value="EAL_sf"/>
</dbReference>
<proteinExistence type="predicted"/>
<dbReference type="GO" id="GO:0071111">
    <property type="term" value="F:cyclic-guanylate-specific phosphodiesterase activity"/>
    <property type="evidence" value="ECO:0007669"/>
    <property type="project" value="InterPro"/>
</dbReference>
<reference evidence="3 4" key="1">
    <citation type="journal article" date="2017" name="Antonie Van Leeuwenhoek">
        <title>Rhizobium rhizosphaerae sp. nov., a novel species isolated from rice rhizosphere.</title>
        <authorList>
            <person name="Zhao J.J."/>
            <person name="Zhang J."/>
            <person name="Zhang R.J."/>
            <person name="Zhang C.W."/>
            <person name="Yin H.Q."/>
            <person name="Zhang X.X."/>
        </authorList>
    </citation>
    <scope>NUCLEOTIDE SEQUENCE [LARGE SCALE GENOMIC DNA]</scope>
    <source>
        <strain evidence="3 4">BSs20135</strain>
    </source>
</reference>
<accession>K6Z0Z4</accession>
<dbReference type="Gene3D" id="3.30.70.270">
    <property type="match status" value="1"/>
</dbReference>
<dbReference type="RefSeq" id="WP_007615674.1">
    <property type="nucleotide sequence ID" value="NZ_BAEO01000004.1"/>
</dbReference>
<dbReference type="eggNOG" id="COG2200">
    <property type="taxonomic scope" value="Bacteria"/>
</dbReference>
<dbReference type="AlphaFoldDB" id="K6Z0Z4"/>
<protein>
    <submittedName>
        <fullName evidence="3">Sensory box/GGDEF domain/EAL domain protein</fullName>
    </submittedName>
</protein>
<keyword evidence="4" id="KW-1185">Reference proteome</keyword>
<feature type="domain" description="EAL" evidence="1">
    <location>
        <begin position="169"/>
        <end position="422"/>
    </location>
</feature>
<name>K6Z0Z4_9ALTE</name>
<dbReference type="SMART" id="SM00267">
    <property type="entry name" value="GGDEF"/>
    <property type="match status" value="1"/>
</dbReference>
<organism evidence="3 4">
    <name type="scientific">Paraglaciecola arctica BSs20135</name>
    <dbReference type="NCBI Taxonomy" id="493475"/>
    <lineage>
        <taxon>Bacteria</taxon>
        <taxon>Pseudomonadati</taxon>
        <taxon>Pseudomonadota</taxon>
        <taxon>Gammaproteobacteria</taxon>
        <taxon>Alteromonadales</taxon>
        <taxon>Alteromonadaceae</taxon>
        <taxon>Paraglaciecola</taxon>
    </lineage>
</organism>
<dbReference type="eggNOG" id="COG2199">
    <property type="taxonomic scope" value="Bacteria"/>
</dbReference>
<dbReference type="InterPro" id="IPR029787">
    <property type="entry name" value="Nucleotide_cyclase"/>
</dbReference>
<gene>
    <name evidence="3" type="ORF">GARC_0158</name>
</gene>
<evidence type="ECO:0000259" key="1">
    <source>
        <dbReference type="PROSITE" id="PS50883"/>
    </source>
</evidence>
<dbReference type="Gene3D" id="3.20.20.450">
    <property type="entry name" value="EAL domain"/>
    <property type="match status" value="1"/>
</dbReference>
<evidence type="ECO:0000313" key="3">
    <source>
        <dbReference type="EMBL" id="GAC17140.1"/>
    </source>
</evidence>
<dbReference type="InterPro" id="IPR050706">
    <property type="entry name" value="Cyclic-di-GMP_PDE-like"/>
</dbReference>
<dbReference type="Pfam" id="PF00990">
    <property type="entry name" value="GGDEF"/>
    <property type="match status" value="1"/>
</dbReference>
<dbReference type="EMBL" id="BAEO01000004">
    <property type="protein sequence ID" value="GAC17140.1"/>
    <property type="molecule type" value="Genomic_DNA"/>
</dbReference>
<dbReference type="SMART" id="SM00052">
    <property type="entry name" value="EAL"/>
    <property type="match status" value="1"/>
</dbReference>
<sequence length="435" mass="48702">MQHESLITIPNRYVFLGEIEQLLKIDPEQSLLLIDVVRFSDVSSSFGYEYGDKVLLEIANRIAFLFNDNAIFGRIGGDVFGLILSGGLQQNQLYDFYSHLIQHFKIPIQCNDHAFIADFNVGAASNPKNNSDINHFFSLAETALKQAKDNKFDNFQYAQNLTDNSSGRALAFKADITRALDQNELEIYFQPKIELNTLQIIGVECLLRWNHPLDGLIFPGALIEAAESYNMMNELGYWVLDQAFKSAAHLNSVGLRLKIAVNMSPSQLYDLKFANKLIKMAQKHQVELSQFELELTEDVALSNSILVKKQLSQVRALGATIAIDDFGKGYSNLAYLRDIEIDSIKIDKSFIMQIDESPVNRAIVEASKLIAEAANCELIAEGIESIQHLHILREIGVSSGQGFLFSKAIPINDFIELANKDITVGTSFVRENQLA</sequence>
<feature type="domain" description="GGDEF" evidence="2">
    <location>
        <begin position="27"/>
        <end position="160"/>
    </location>
</feature>
<dbReference type="SUPFAM" id="SSF141868">
    <property type="entry name" value="EAL domain-like"/>
    <property type="match status" value="1"/>
</dbReference>
<dbReference type="Pfam" id="PF00563">
    <property type="entry name" value="EAL"/>
    <property type="match status" value="1"/>
</dbReference>
<dbReference type="InterPro" id="IPR000160">
    <property type="entry name" value="GGDEF_dom"/>
</dbReference>
<dbReference type="NCBIfam" id="TIGR00254">
    <property type="entry name" value="GGDEF"/>
    <property type="match status" value="1"/>
</dbReference>
<dbReference type="OrthoDB" id="8553030at2"/>
<dbReference type="InterPro" id="IPR043128">
    <property type="entry name" value="Rev_trsase/Diguanyl_cyclase"/>
</dbReference>
<dbReference type="Proteomes" id="UP000006327">
    <property type="component" value="Unassembled WGS sequence"/>
</dbReference>
<comment type="caution">
    <text evidence="3">The sequence shown here is derived from an EMBL/GenBank/DDBJ whole genome shotgun (WGS) entry which is preliminary data.</text>
</comment>
<dbReference type="CDD" id="cd01948">
    <property type="entry name" value="EAL"/>
    <property type="match status" value="1"/>
</dbReference>
<evidence type="ECO:0000313" key="4">
    <source>
        <dbReference type="Proteomes" id="UP000006327"/>
    </source>
</evidence>
<dbReference type="CDD" id="cd01949">
    <property type="entry name" value="GGDEF"/>
    <property type="match status" value="1"/>
</dbReference>
<dbReference type="SUPFAM" id="SSF55073">
    <property type="entry name" value="Nucleotide cyclase"/>
    <property type="match status" value="1"/>
</dbReference>
<dbReference type="PANTHER" id="PTHR33121">
    <property type="entry name" value="CYCLIC DI-GMP PHOSPHODIESTERASE PDEF"/>
    <property type="match status" value="1"/>
</dbReference>
<dbReference type="PANTHER" id="PTHR33121:SF19">
    <property type="entry name" value="CYCLIC DI-GMP PHOSPHODIESTERASE PA2567"/>
    <property type="match status" value="1"/>
</dbReference>